<name>X0UGF6_9ZZZZ</name>
<evidence type="ECO:0000313" key="1">
    <source>
        <dbReference type="EMBL" id="GAG04829.1"/>
    </source>
</evidence>
<dbReference type="AlphaFoldDB" id="X0UGF6"/>
<dbReference type="EMBL" id="BARS01021543">
    <property type="protein sequence ID" value="GAG04829.1"/>
    <property type="molecule type" value="Genomic_DNA"/>
</dbReference>
<organism evidence="1">
    <name type="scientific">marine sediment metagenome</name>
    <dbReference type="NCBI Taxonomy" id="412755"/>
    <lineage>
        <taxon>unclassified sequences</taxon>
        <taxon>metagenomes</taxon>
        <taxon>ecological metagenomes</taxon>
    </lineage>
</organism>
<protein>
    <submittedName>
        <fullName evidence="1">Uncharacterized protein</fullName>
    </submittedName>
</protein>
<accession>X0UGF6</accession>
<comment type="caution">
    <text evidence="1">The sequence shown here is derived from an EMBL/GenBank/DDBJ whole genome shotgun (WGS) entry which is preliminary data.</text>
</comment>
<sequence length="46" mass="5530">MKQKDILMKKMEAVDRVNSEWMDRAVIIEVLIDIRDILNEILIMKQ</sequence>
<gene>
    <name evidence="1" type="ORF">S01H1_34588</name>
</gene>
<reference evidence="1" key="1">
    <citation type="journal article" date="2014" name="Front. Microbiol.">
        <title>High frequency of phylogenetically diverse reductive dehalogenase-homologous genes in deep subseafloor sedimentary metagenomes.</title>
        <authorList>
            <person name="Kawai M."/>
            <person name="Futagami T."/>
            <person name="Toyoda A."/>
            <person name="Takaki Y."/>
            <person name="Nishi S."/>
            <person name="Hori S."/>
            <person name="Arai W."/>
            <person name="Tsubouchi T."/>
            <person name="Morono Y."/>
            <person name="Uchiyama I."/>
            <person name="Ito T."/>
            <person name="Fujiyama A."/>
            <person name="Inagaki F."/>
            <person name="Takami H."/>
        </authorList>
    </citation>
    <scope>NUCLEOTIDE SEQUENCE</scope>
    <source>
        <strain evidence="1">Expedition CK06-06</strain>
    </source>
</reference>
<proteinExistence type="predicted"/>